<feature type="chain" id="PRO_5020855235" description="Secreted protein" evidence="1">
    <location>
        <begin position="21"/>
        <end position="120"/>
    </location>
</feature>
<evidence type="ECO:0000313" key="2">
    <source>
        <dbReference type="EMBL" id="TKR60866.1"/>
    </source>
</evidence>
<organism evidence="2 3">
    <name type="scientific">Steinernema carpocapsae</name>
    <name type="common">Entomopathogenic nematode</name>
    <dbReference type="NCBI Taxonomy" id="34508"/>
    <lineage>
        <taxon>Eukaryota</taxon>
        <taxon>Metazoa</taxon>
        <taxon>Ecdysozoa</taxon>
        <taxon>Nematoda</taxon>
        <taxon>Chromadorea</taxon>
        <taxon>Rhabditida</taxon>
        <taxon>Tylenchina</taxon>
        <taxon>Panagrolaimomorpha</taxon>
        <taxon>Strongyloidoidea</taxon>
        <taxon>Steinernematidae</taxon>
        <taxon>Steinernema</taxon>
    </lineage>
</organism>
<protein>
    <recommendedName>
        <fullName evidence="4">Secreted protein</fullName>
    </recommendedName>
</protein>
<keyword evidence="3" id="KW-1185">Reference proteome</keyword>
<proteinExistence type="predicted"/>
<keyword evidence="1" id="KW-0732">Signal</keyword>
<evidence type="ECO:0008006" key="4">
    <source>
        <dbReference type="Google" id="ProtNLM"/>
    </source>
</evidence>
<gene>
    <name evidence="2" type="ORF">L596_028049</name>
</gene>
<reference evidence="2 3" key="1">
    <citation type="journal article" date="2015" name="Genome Biol.">
        <title>Comparative genomics of Steinernema reveals deeply conserved gene regulatory networks.</title>
        <authorList>
            <person name="Dillman A.R."/>
            <person name="Macchietto M."/>
            <person name="Porter C.F."/>
            <person name="Rogers A."/>
            <person name="Williams B."/>
            <person name="Antoshechkin I."/>
            <person name="Lee M.M."/>
            <person name="Goodwin Z."/>
            <person name="Lu X."/>
            <person name="Lewis E.E."/>
            <person name="Goodrich-Blair H."/>
            <person name="Stock S.P."/>
            <person name="Adams B.J."/>
            <person name="Sternberg P.W."/>
            <person name="Mortazavi A."/>
        </authorList>
    </citation>
    <scope>NUCLEOTIDE SEQUENCE [LARGE SCALE GENOMIC DNA]</scope>
    <source>
        <strain evidence="2 3">ALL</strain>
    </source>
</reference>
<dbReference type="AlphaFoldDB" id="A0A4U5LXB1"/>
<dbReference type="EMBL" id="AZBU02000011">
    <property type="protein sequence ID" value="TKR60866.1"/>
    <property type="molecule type" value="Genomic_DNA"/>
</dbReference>
<dbReference type="Proteomes" id="UP000298663">
    <property type="component" value="Unassembled WGS sequence"/>
</dbReference>
<name>A0A4U5LXB1_STECR</name>
<reference evidence="2 3" key="2">
    <citation type="journal article" date="2019" name="G3 (Bethesda)">
        <title>Hybrid Assembly of the Genome of the Entomopathogenic Nematode Steinernema carpocapsae Identifies the X-Chromosome.</title>
        <authorList>
            <person name="Serra L."/>
            <person name="Macchietto M."/>
            <person name="Macias-Munoz A."/>
            <person name="McGill C.J."/>
            <person name="Rodriguez I.M."/>
            <person name="Rodriguez B."/>
            <person name="Murad R."/>
            <person name="Mortazavi A."/>
        </authorList>
    </citation>
    <scope>NUCLEOTIDE SEQUENCE [LARGE SCALE GENOMIC DNA]</scope>
    <source>
        <strain evidence="2 3">ALL</strain>
    </source>
</reference>
<sequence length="120" mass="12512">MSSLHLLFALLLLSPLLTEAIMGNCGFAQPVDAPARPEILASASTECASATRAPEALCTQIPVARICTLPAAFLTVLDSSTSAPTRSTRRSCRCSAAAHVNSVIKTAALSSDMPFILIKP</sequence>
<evidence type="ECO:0000313" key="3">
    <source>
        <dbReference type="Proteomes" id="UP000298663"/>
    </source>
</evidence>
<accession>A0A4U5LXB1</accession>
<feature type="signal peptide" evidence="1">
    <location>
        <begin position="1"/>
        <end position="20"/>
    </location>
</feature>
<evidence type="ECO:0000256" key="1">
    <source>
        <dbReference type="SAM" id="SignalP"/>
    </source>
</evidence>
<comment type="caution">
    <text evidence="2">The sequence shown here is derived from an EMBL/GenBank/DDBJ whole genome shotgun (WGS) entry which is preliminary data.</text>
</comment>